<dbReference type="SMART" id="SM00786">
    <property type="entry name" value="SHR3_chaperone"/>
    <property type="match status" value="1"/>
</dbReference>
<protein>
    <submittedName>
        <fullName evidence="3">Secretory component protein SHR3</fullName>
    </submittedName>
</protein>
<dbReference type="AlphaFoldDB" id="A0A420I720"/>
<feature type="region of interest" description="Disordered" evidence="1">
    <location>
        <begin position="1"/>
        <end position="21"/>
    </location>
</feature>
<keyword evidence="2" id="KW-0472">Membrane</keyword>
<dbReference type="Pfam" id="PF08229">
    <property type="entry name" value="SHR3_chaperone"/>
    <property type="match status" value="1"/>
</dbReference>
<organism evidence="3 4">
    <name type="scientific">Erysiphe neolycopersici</name>
    <dbReference type="NCBI Taxonomy" id="212602"/>
    <lineage>
        <taxon>Eukaryota</taxon>
        <taxon>Fungi</taxon>
        <taxon>Dikarya</taxon>
        <taxon>Ascomycota</taxon>
        <taxon>Pezizomycotina</taxon>
        <taxon>Leotiomycetes</taxon>
        <taxon>Erysiphales</taxon>
        <taxon>Erysiphaceae</taxon>
        <taxon>Erysiphe</taxon>
    </lineage>
</organism>
<dbReference type="PIRSF" id="PIRSF029187">
    <property type="entry name" value="Shr3_AAP_chap"/>
    <property type="match status" value="1"/>
</dbReference>
<proteinExistence type="predicted"/>
<evidence type="ECO:0000313" key="4">
    <source>
        <dbReference type="Proteomes" id="UP000286134"/>
    </source>
</evidence>
<dbReference type="EMBL" id="MCFK01000803">
    <property type="protein sequence ID" value="RKF65448.1"/>
    <property type="molecule type" value="Genomic_DNA"/>
</dbReference>
<keyword evidence="2" id="KW-1133">Transmembrane helix</keyword>
<feature type="transmembrane region" description="Helical" evidence="2">
    <location>
        <begin position="83"/>
        <end position="104"/>
    </location>
</feature>
<dbReference type="GO" id="GO:0005789">
    <property type="term" value="C:endoplasmic reticulum membrane"/>
    <property type="evidence" value="ECO:0007669"/>
    <property type="project" value="TreeGrafter"/>
</dbReference>
<accession>A0A420I720</accession>
<dbReference type="GO" id="GO:0051082">
    <property type="term" value="F:unfolded protein binding"/>
    <property type="evidence" value="ECO:0007669"/>
    <property type="project" value="TreeGrafter"/>
</dbReference>
<dbReference type="Proteomes" id="UP000286134">
    <property type="component" value="Unassembled WGS sequence"/>
</dbReference>
<gene>
    <name evidence="3" type="ORF">OnM2_008003</name>
</gene>
<evidence type="ECO:0000313" key="3">
    <source>
        <dbReference type="EMBL" id="RKF65448.1"/>
    </source>
</evidence>
<evidence type="ECO:0000256" key="1">
    <source>
        <dbReference type="SAM" id="MobiDB-lite"/>
    </source>
</evidence>
<reference evidence="3 4" key="1">
    <citation type="journal article" date="2018" name="BMC Genomics">
        <title>Comparative genome analyses reveal sequence features reflecting distinct modes of host-adaptation between dicot and monocot powdery mildew.</title>
        <authorList>
            <person name="Wu Y."/>
            <person name="Ma X."/>
            <person name="Pan Z."/>
            <person name="Kale S.D."/>
            <person name="Song Y."/>
            <person name="King H."/>
            <person name="Zhang Q."/>
            <person name="Presley C."/>
            <person name="Deng X."/>
            <person name="Wei C.I."/>
            <person name="Xiao S."/>
        </authorList>
    </citation>
    <scope>NUCLEOTIDE SEQUENCE [LARGE SCALE GENOMIC DNA]</scope>
    <source>
        <strain evidence="3">UMSG2</strain>
    </source>
</reference>
<dbReference type="PANTHER" id="PTHR28228:SF1">
    <property type="entry name" value="SECRETORY COMPONENT PROTEIN SHR3"/>
    <property type="match status" value="1"/>
</dbReference>
<keyword evidence="2" id="KW-0812">Transmembrane</keyword>
<dbReference type="OrthoDB" id="5229808at2759"/>
<sequence>MPEICKSSAPSYESTRGYSGNGDRGVSSFATFMIISPVCFFLGMLFSALPYDYPLLWTSDVTPNAYYDQLETHLRFIHASPPLISRMLHIAIGIGFFGLFIKLFKPSEANLLFDGASLVLYVVAVVVYISNIVKGLRIVTNGTYGADESDPSLVIGRVDSLKVLAASNTILALMLVGILVLQAGEWYAERKDHDETAKFEKEEEMKILASRGQRSLSLSHSAKSHSKKKQ</sequence>
<keyword evidence="4" id="KW-1185">Reference proteome</keyword>
<dbReference type="PANTHER" id="PTHR28228">
    <property type="entry name" value="SECRETORY COMPONENT PROTEIN SHR3"/>
    <property type="match status" value="1"/>
</dbReference>
<feature type="compositionally biased region" description="Polar residues" evidence="1">
    <location>
        <begin position="8"/>
        <end position="18"/>
    </location>
</feature>
<dbReference type="InterPro" id="IPR013248">
    <property type="entry name" value="Psh3/Shr3"/>
</dbReference>
<evidence type="ECO:0000256" key="2">
    <source>
        <dbReference type="SAM" id="Phobius"/>
    </source>
</evidence>
<comment type="caution">
    <text evidence="3">The sequence shown here is derived from an EMBL/GenBank/DDBJ whole genome shotgun (WGS) entry which is preliminary data.</text>
</comment>
<feature type="region of interest" description="Disordered" evidence="1">
    <location>
        <begin position="209"/>
        <end position="230"/>
    </location>
</feature>
<name>A0A420I720_9PEZI</name>
<feature type="transmembrane region" description="Helical" evidence="2">
    <location>
        <begin position="163"/>
        <end position="181"/>
    </location>
</feature>
<feature type="transmembrane region" description="Helical" evidence="2">
    <location>
        <begin position="111"/>
        <end position="130"/>
    </location>
</feature>
<dbReference type="GO" id="GO:0006888">
    <property type="term" value="P:endoplasmic reticulum to Golgi vesicle-mediated transport"/>
    <property type="evidence" value="ECO:0007669"/>
    <property type="project" value="TreeGrafter"/>
</dbReference>
<feature type="transmembrane region" description="Helical" evidence="2">
    <location>
        <begin position="26"/>
        <end position="49"/>
    </location>
</feature>